<evidence type="ECO:0000313" key="2">
    <source>
        <dbReference type="Proteomes" id="UP000029558"/>
    </source>
</evidence>
<name>A0AAC8VH68_PISSA</name>
<accession>A0AAC8VH68</accession>
<gene>
    <name evidence="1" type="ORF">KU39_1268</name>
</gene>
<reference evidence="1 2" key="1">
    <citation type="journal article" date="2014" name="Genome Announc.">
        <title>Comparative Genome Analysis of Two Isolates of the Fish Pathogen Piscirickettsia salmonis from Different Hosts Reveals Major Differences in Virulence-Associated Secretion Systems.</title>
        <authorList>
            <person name="Bohle H."/>
            <person name="Henriquez P."/>
            <person name="Grothusen H."/>
            <person name="Navas E."/>
            <person name="Sandoval A."/>
            <person name="Bustamante F."/>
            <person name="Bustos P."/>
            <person name="Mancilla M."/>
        </authorList>
    </citation>
    <scope>NUCLEOTIDE SEQUENCE [LARGE SCALE GENOMIC DNA]</scope>
    <source>
        <strain evidence="2">B1-32597</strain>
    </source>
</reference>
<dbReference type="Proteomes" id="UP000029558">
    <property type="component" value="Chromosome"/>
</dbReference>
<dbReference type="EMBL" id="CP012508">
    <property type="protein sequence ID" value="ALB22450.1"/>
    <property type="molecule type" value="Genomic_DNA"/>
</dbReference>
<dbReference type="AlphaFoldDB" id="A0AAC8VH68"/>
<dbReference type="Gene3D" id="3.30.40.10">
    <property type="entry name" value="Zinc/RING finger domain, C3HC4 (zinc finger)"/>
    <property type="match status" value="1"/>
</dbReference>
<sequence>MTGTGLGPENLTDSIVSFVPVESENYRNSLKLLIKIHSLKTVYARPTDICAITHLSGSEIKSPVYIKKSNGDFDCYDREALKTWIREGNVINPLTRELITPEMLSEVPWTPEFFWQVLFQRLLQQVDSESPSSSPSSGAGFNG</sequence>
<evidence type="ECO:0000313" key="1">
    <source>
        <dbReference type="EMBL" id="ALB22450.1"/>
    </source>
</evidence>
<dbReference type="RefSeq" id="WP_230391823.1">
    <property type="nucleotide sequence ID" value="NZ_CP012508.1"/>
</dbReference>
<dbReference type="InterPro" id="IPR013083">
    <property type="entry name" value="Znf_RING/FYVE/PHD"/>
</dbReference>
<protein>
    <submittedName>
        <fullName evidence="1">Pentapeptide repeats family protein</fullName>
    </submittedName>
</protein>
<organism evidence="1 2">
    <name type="scientific">Piscirickettsia salmonis</name>
    <dbReference type="NCBI Taxonomy" id="1238"/>
    <lineage>
        <taxon>Bacteria</taxon>
        <taxon>Pseudomonadati</taxon>
        <taxon>Pseudomonadota</taxon>
        <taxon>Gammaproteobacteria</taxon>
        <taxon>Thiotrichales</taxon>
        <taxon>Piscirickettsiaceae</taxon>
        <taxon>Piscirickettsia</taxon>
    </lineage>
</organism>
<proteinExistence type="predicted"/>